<evidence type="ECO:0008006" key="4">
    <source>
        <dbReference type="Google" id="ProtNLM"/>
    </source>
</evidence>
<dbReference type="Proteomes" id="UP000276991">
    <property type="component" value="Unassembled WGS sequence"/>
</dbReference>
<dbReference type="InterPro" id="IPR028082">
    <property type="entry name" value="Peripla_BP_I"/>
</dbReference>
<organism evidence="2 3">
    <name type="scientific">Acanthocheilonema viteae</name>
    <name type="common">Filarial nematode worm</name>
    <name type="synonym">Dipetalonema viteae</name>
    <dbReference type="NCBI Taxonomy" id="6277"/>
    <lineage>
        <taxon>Eukaryota</taxon>
        <taxon>Metazoa</taxon>
        <taxon>Ecdysozoa</taxon>
        <taxon>Nematoda</taxon>
        <taxon>Chromadorea</taxon>
        <taxon>Rhabditida</taxon>
        <taxon>Spirurina</taxon>
        <taxon>Spiruromorpha</taxon>
        <taxon>Filarioidea</taxon>
        <taxon>Onchocercidae</taxon>
        <taxon>Acanthocheilonema</taxon>
    </lineage>
</organism>
<evidence type="ECO:0000313" key="2">
    <source>
        <dbReference type="EMBL" id="VBB34500.1"/>
    </source>
</evidence>
<dbReference type="EMBL" id="UPTC01003594">
    <property type="protein sequence ID" value="VBB34500.1"/>
    <property type="molecule type" value="Genomic_DNA"/>
</dbReference>
<reference evidence="2 3" key="1">
    <citation type="submission" date="2018-08" db="EMBL/GenBank/DDBJ databases">
        <authorList>
            <person name="Laetsch R D."/>
            <person name="Stevens L."/>
            <person name="Kumar S."/>
            <person name="Blaxter L. M."/>
        </authorList>
    </citation>
    <scope>NUCLEOTIDE SEQUENCE [LARGE SCALE GENOMIC DNA]</scope>
</reference>
<feature type="transmembrane region" description="Helical" evidence="1">
    <location>
        <begin position="19"/>
        <end position="39"/>
    </location>
</feature>
<feature type="non-terminal residue" evidence="2">
    <location>
        <position position="1"/>
    </location>
</feature>
<dbReference type="AlphaFoldDB" id="A0A498SR77"/>
<evidence type="ECO:0000256" key="1">
    <source>
        <dbReference type="SAM" id="Phobius"/>
    </source>
</evidence>
<dbReference type="Gene3D" id="3.40.50.2300">
    <property type="match status" value="1"/>
</dbReference>
<keyword evidence="1" id="KW-0812">Transmembrane</keyword>
<evidence type="ECO:0000313" key="3">
    <source>
        <dbReference type="Proteomes" id="UP000276991"/>
    </source>
</evidence>
<keyword evidence="3" id="KW-1185">Reference proteome</keyword>
<feature type="transmembrane region" description="Helical" evidence="1">
    <location>
        <begin position="320"/>
        <end position="341"/>
    </location>
</feature>
<sequence>ITAGNNFTKKSWLNIFQQIIDRLLLLYCLRTLFALVLLINASSLSSPVINTSLIYANATISKASESLIINIGLIYSNATIPKAPDFLQAGINDVIDAQSLHDYQFRLLPVPSLGCFGGKQKGNDAAIIAQMYHENDLQVLFGPTCDSDLNIVGRLTNEWNILHFSFGSEHFDNFHNSAVQVAVVLYTQLYESGWLYSTLLRNTFQVSQNFTELKRFESLIDKLKSSHFTGPFGSIWLNQYTVRLTPFQVKYVEVFEKEPIIIAELFLTEKCELTREENANKRCISLTGKIINYNTTVTKNIPVDMPSCGFKGELCDYTRGILKIVLMIMAIVLVLCVFIVYQKS</sequence>
<gene>
    <name evidence="2" type="ORF">NAV_LOCUS9291</name>
</gene>
<dbReference type="SUPFAM" id="SSF53822">
    <property type="entry name" value="Periplasmic binding protein-like I"/>
    <property type="match status" value="1"/>
</dbReference>
<dbReference type="OrthoDB" id="10552768at2759"/>
<keyword evidence="1" id="KW-1133">Transmembrane helix</keyword>
<name>A0A498SR77_ACAVI</name>
<protein>
    <recommendedName>
        <fullName evidence="4">Receptor ligand binding region domain-containing protein</fullName>
    </recommendedName>
</protein>
<proteinExistence type="predicted"/>
<dbReference type="STRING" id="6277.A0A498SR77"/>
<accession>A0A498SR77</accession>
<keyword evidence="1" id="KW-0472">Membrane</keyword>